<dbReference type="EMBL" id="QVIG01000001">
    <property type="protein sequence ID" value="RGD56497.1"/>
    <property type="molecule type" value="Genomic_DNA"/>
</dbReference>
<accession>A0A372ZMN2</accession>
<dbReference type="InterPro" id="IPR027417">
    <property type="entry name" value="P-loop_NTPase"/>
</dbReference>
<evidence type="ECO:0000313" key="2">
    <source>
        <dbReference type="Proteomes" id="UP000263377"/>
    </source>
</evidence>
<dbReference type="Gene3D" id="3.40.50.300">
    <property type="entry name" value="P-loop containing nucleotide triphosphate hydrolases"/>
    <property type="match status" value="1"/>
</dbReference>
<name>A0A372ZMN2_9ACTN</name>
<evidence type="ECO:0000313" key="1">
    <source>
        <dbReference type="EMBL" id="RGD56497.1"/>
    </source>
</evidence>
<dbReference type="AlphaFoldDB" id="A0A372ZMN2"/>
<dbReference type="Proteomes" id="UP000263377">
    <property type="component" value="Unassembled WGS sequence"/>
</dbReference>
<protein>
    <submittedName>
        <fullName evidence="1">Kinase</fullName>
    </submittedName>
</protein>
<gene>
    <name evidence="1" type="ORF">DR950_00655</name>
</gene>
<dbReference type="GO" id="GO:0016301">
    <property type="term" value="F:kinase activity"/>
    <property type="evidence" value="ECO:0007669"/>
    <property type="project" value="UniProtKB-KW"/>
</dbReference>
<sequence>MTGSPESVLVVVRGPSGAGKSSVTARLRAAYGRGLAVVGQDLLRRTVLRERDVPGGANIGLIDLVARHALDHGFHTVVEGILAAERYGPMLARLVADHRGRSFLYYLDVDFDETVRRHATRTQAAEFSPEDMADWYRPHDLLPGGLERVVGRHSGLEETVGRILADTGLAPAGWTPRP</sequence>
<dbReference type="Pfam" id="PF13671">
    <property type="entry name" value="AAA_33"/>
    <property type="match status" value="1"/>
</dbReference>
<reference evidence="1 2" key="1">
    <citation type="submission" date="2018-08" db="EMBL/GenBank/DDBJ databases">
        <title>Diversity &amp; Physiological Properties of Lignin-Decomposing Actinobacteria from Soil.</title>
        <authorList>
            <person name="Roh S.G."/>
            <person name="Kim S.B."/>
        </authorList>
    </citation>
    <scope>NUCLEOTIDE SEQUENCE [LARGE SCALE GENOMIC DNA]</scope>
    <source>
        <strain evidence="1 2">MMS17-GH009</strain>
    </source>
</reference>
<organism evidence="1 2">
    <name type="scientific">Kitasatospora xanthocidica</name>
    <dbReference type="NCBI Taxonomy" id="83382"/>
    <lineage>
        <taxon>Bacteria</taxon>
        <taxon>Bacillati</taxon>
        <taxon>Actinomycetota</taxon>
        <taxon>Actinomycetes</taxon>
        <taxon>Kitasatosporales</taxon>
        <taxon>Streptomycetaceae</taxon>
        <taxon>Kitasatospora</taxon>
    </lineage>
</organism>
<keyword evidence="2" id="KW-1185">Reference proteome</keyword>
<dbReference type="RefSeq" id="WP_117484942.1">
    <property type="nucleotide sequence ID" value="NZ_QVIG01000001.1"/>
</dbReference>
<comment type="caution">
    <text evidence="1">The sequence shown here is derived from an EMBL/GenBank/DDBJ whole genome shotgun (WGS) entry which is preliminary data.</text>
</comment>
<proteinExistence type="predicted"/>
<keyword evidence="1" id="KW-0808">Transferase</keyword>
<keyword evidence="1" id="KW-0418">Kinase</keyword>
<dbReference type="SUPFAM" id="SSF52540">
    <property type="entry name" value="P-loop containing nucleoside triphosphate hydrolases"/>
    <property type="match status" value="1"/>
</dbReference>